<dbReference type="InterPro" id="IPR007791">
    <property type="entry name" value="DjlA_N"/>
</dbReference>
<evidence type="ECO:0000313" key="2">
    <source>
        <dbReference type="EMBL" id="MCW3788092.1"/>
    </source>
</evidence>
<dbReference type="SMART" id="SM00271">
    <property type="entry name" value="DnaJ"/>
    <property type="match status" value="1"/>
</dbReference>
<organism evidence="2 3">
    <name type="scientific">Plebeiibacterium sediminum</name>
    <dbReference type="NCBI Taxonomy" id="2992112"/>
    <lineage>
        <taxon>Bacteria</taxon>
        <taxon>Pseudomonadati</taxon>
        <taxon>Bacteroidota</taxon>
        <taxon>Bacteroidia</taxon>
        <taxon>Marinilabiliales</taxon>
        <taxon>Marinilabiliaceae</taxon>
        <taxon>Plebeiibacterium</taxon>
    </lineage>
</organism>
<feature type="domain" description="J" evidence="1">
    <location>
        <begin position="179"/>
        <end position="243"/>
    </location>
</feature>
<keyword evidence="3" id="KW-1185">Reference proteome</keyword>
<dbReference type="InterPro" id="IPR029024">
    <property type="entry name" value="TerB-like"/>
</dbReference>
<dbReference type="Proteomes" id="UP001209229">
    <property type="component" value="Unassembled WGS sequence"/>
</dbReference>
<sequence length="243" mass="26813">MKNFKISGSSLLGAGLGWWFLGPVGAVLGFVVGTLADNLSPEDVAGQKGNPRDGFVASLMVLIAAVMKADGKVVKAELDYVKVYLVRSLGEQKSAQALLMLRDILKRNIPVNEVCYQIKTHVDYNSRVELTHMLFGVANADGQIPQSEINIIRQIAYGMGVSTPDFESLLNMYAKNTESAYKILEIDSNASDEEVKKAYRKMAIKFHPDKVAHLGEEFQASAKEKFQKVNQAFEAIKKERGIK</sequence>
<dbReference type="Pfam" id="PF00226">
    <property type="entry name" value="DnaJ"/>
    <property type="match status" value="1"/>
</dbReference>
<evidence type="ECO:0000259" key="1">
    <source>
        <dbReference type="PROSITE" id="PS50076"/>
    </source>
</evidence>
<reference evidence="2" key="1">
    <citation type="submission" date="2022-10" db="EMBL/GenBank/DDBJ databases">
        <authorList>
            <person name="Yu W.X."/>
        </authorList>
    </citation>
    <scope>NUCLEOTIDE SEQUENCE</scope>
    <source>
        <strain evidence="2">AAT</strain>
    </source>
</reference>
<dbReference type="CDD" id="cd06257">
    <property type="entry name" value="DnaJ"/>
    <property type="match status" value="1"/>
</dbReference>
<dbReference type="InterPro" id="IPR050817">
    <property type="entry name" value="DjlA_DnaK_co-chaperone"/>
</dbReference>
<gene>
    <name evidence="2" type="ORF">OM075_16565</name>
</gene>
<dbReference type="RefSeq" id="WP_301191652.1">
    <property type="nucleotide sequence ID" value="NZ_JAPDPJ010000044.1"/>
</dbReference>
<dbReference type="Gene3D" id="1.10.287.110">
    <property type="entry name" value="DnaJ domain"/>
    <property type="match status" value="1"/>
</dbReference>
<dbReference type="PRINTS" id="PR00625">
    <property type="entry name" value="JDOMAIN"/>
</dbReference>
<dbReference type="AlphaFoldDB" id="A0AAE3M6S9"/>
<dbReference type="EMBL" id="JAPDPJ010000044">
    <property type="protein sequence ID" value="MCW3788092.1"/>
    <property type="molecule type" value="Genomic_DNA"/>
</dbReference>
<accession>A0AAE3M6S9</accession>
<evidence type="ECO:0000313" key="3">
    <source>
        <dbReference type="Proteomes" id="UP001209229"/>
    </source>
</evidence>
<dbReference type="PROSITE" id="PS50076">
    <property type="entry name" value="DNAJ_2"/>
    <property type="match status" value="1"/>
</dbReference>
<name>A0AAE3M6S9_9BACT</name>
<protein>
    <submittedName>
        <fullName evidence="2">TerB family tellurite resistance protein</fullName>
    </submittedName>
</protein>
<proteinExistence type="predicted"/>
<comment type="caution">
    <text evidence="2">The sequence shown here is derived from an EMBL/GenBank/DDBJ whole genome shotgun (WGS) entry which is preliminary data.</text>
</comment>
<dbReference type="PANTHER" id="PTHR24074">
    <property type="entry name" value="CO-CHAPERONE PROTEIN DJLA"/>
    <property type="match status" value="1"/>
</dbReference>
<dbReference type="SUPFAM" id="SSF46565">
    <property type="entry name" value="Chaperone J-domain"/>
    <property type="match status" value="1"/>
</dbReference>
<dbReference type="Pfam" id="PF05099">
    <property type="entry name" value="TerB"/>
    <property type="match status" value="1"/>
</dbReference>
<dbReference type="Gene3D" id="1.10.3680.10">
    <property type="entry name" value="TerB-like"/>
    <property type="match status" value="1"/>
</dbReference>
<dbReference type="InterPro" id="IPR001623">
    <property type="entry name" value="DnaJ_domain"/>
</dbReference>
<dbReference type="InterPro" id="IPR036869">
    <property type="entry name" value="J_dom_sf"/>
</dbReference>